<dbReference type="NCBIfam" id="TIGR02532">
    <property type="entry name" value="IV_pilin_GFxxxE"/>
    <property type="match status" value="1"/>
</dbReference>
<feature type="transmembrane region" description="Helical" evidence="1">
    <location>
        <begin position="6"/>
        <end position="28"/>
    </location>
</feature>
<dbReference type="Proteomes" id="UP000321323">
    <property type="component" value="Chromosome"/>
</dbReference>
<keyword evidence="1" id="KW-0472">Membrane</keyword>
<dbReference type="NCBIfam" id="TIGR02523">
    <property type="entry name" value="type_IV_pilV"/>
    <property type="match status" value="1"/>
</dbReference>
<dbReference type="EMBL" id="CP136508">
    <property type="protein sequence ID" value="WUR14970.1"/>
    <property type="molecule type" value="Genomic_DNA"/>
</dbReference>
<dbReference type="Pfam" id="PF22150">
    <property type="entry name" value="Tt1218-like"/>
    <property type="match status" value="1"/>
</dbReference>
<reference evidence="3 4" key="1">
    <citation type="journal article" date="2019" name="Int. J. Syst. Evol. Microbiol.">
        <title>The Draft Whole-Genome Sequence of the Antibiotic Producer Empedobacter haloabium ATCC 31962 Provides Indications for Its Taxonomic Reclassification.</title>
        <authorList>
            <person name="Miess H."/>
            <person name="Arlt P."/>
            <person name="Apel A.K."/>
            <person name="Weber T."/>
            <person name="Nieselt K."/>
            <person name="Hanssen F."/>
            <person name="Czemmel S."/>
            <person name="Nahnsen S."/>
            <person name="Gross H."/>
        </authorList>
    </citation>
    <scope>NUCLEOTIDE SEQUENCE [LARGE SCALE GENOMIC DNA]</scope>
    <source>
        <strain evidence="3 4">ATCC 31962</strain>
    </source>
</reference>
<feature type="domain" description="Type IV pilin Tt1218-like" evidence="2">
    <location>
        <begin position="28"/>
        <end position="103"/>
    </location>
</feature>
<keyword evidence="4" id="KW-1185">Reference proteome</keyword>
<accession>A0ABZ1URN7</accession>
<keyword evidence="1" id="KW-0812">Transmembrane</keyword>
<evidence type="ECO:0000313" key="4">
    <source>
        <dbReference type="Proteomes" id="UP000321323"/>
    </source>
</evidence>
<protein>
    <submittedName>
        <fullName evidence="3">Type IV pilus modification protein PilV</fullName>
    </submittedName>
</protein>
<evidence type="ECO:0000259" key="2">
    <source>
        <dbReference type="Pfam" id="PF22150"/>
    </source>
</evidence>
<dbReference type="InterPro" id="IPR012902">
    <property type="entry name" value="N_methyl_site"/>
</dbReference>
<dbReference type="Pfam" id="PF07963">
    <property type="entry name" value="N_methyl"/>
    <property type="match status" value="1"/>
</dbReference>
<evidence type="ECO:0000313" key="3">
    <source>
        <dbReference type="EMBL" id="WUR14970.1"/>
    </source>
</evidence>
<dbReference type="InterPro" id="IPR013362">
    <property type="entry name" value="Pilus_4_PilV"/>
</dbReference>
<keyword evidence="1" id="KW-1133">Transmembrane helix</keyword>
<organism evidence="3 4">
    <name type="scientific">[Empedobacter] haloabium</name>
    <dbReference type="NCBI Taxonomy" id="592317"/>
    <lineage>
        <taxon>Bacteria</taxon>
        <taxon>Pseudomonadati</taxon>
        <taxon>Pseudomonadota</taxon>
        <taxon>Betaproteobacteria</taxon>
        <taxon>Burkholderiales</taxon>
        <taxon>Oxalobacteraceae</taxon>
        <taxon>Telluria group</taxon>
        <taxon>Telluria group incertae sedis</taxon>
    </lineage>
</organism>
<sequence>MRVAGGFTLIEVLVAVLVLAVGLVGGTAMQLHAMRARQESALLSTAVQAAAAMAERIRANAGQRPVYLSLDYDAAIEPTPAPPRSLCQDTACAPAALAALDVYELKRMVRTSLPAGRARVCRDAHAWHAGRLRWPCSAAPGAPVVVKIGWRGKNPDGTPLADDDSGVVAGVAMAVAGVAP</sequence>
<gene>
    <name evidence="3" type="primary">pilV</name>
    <name evidence="3" type="ORF">E7V67_007635</name>
</gene>
<proteinExistence type="predicted"/>
<name>A0ABZ1URN7_9BURK</name>
<evidence type="ECO:0000256" key="1">
    <source>
        <dbReference type="SAM" id="Phobius"/>
    </source>
</evidence>
<dbReference type="InterPro" id="IPR054402">
    <property type="entry name" value="Tt1218-like_dom"/>
</dbReference>